<proteinExistence type="predicted"/>
<gene>
    <name evidence="1" type="ORF">SCUD_LOCUS4135</name>
</gene>
<dbReference type="WBParaSite" id="SCUD_0000413501-mRNA-1">
    <property type="protein sequence ID" value="SCUD_0000413501-mRNA-1"/>
    <property type="gene ID" value="SCUD_0000413501"/>
</dbReference>
<keyword evidence="2" id="KW-1185">Reference proteome</keyword>
<evidence type="ECO:0000313" key="3">
    <source>
        <dbReference type="WBParaSite" id="SCUD_0000413501-mRNA-1"/>
    </source>
</evidence>
<evidence type="ECO:0000313" key="1">
    <source>
        <dbReference type="EMBL" id="VDO86806.1"/>
    </source>
</evidence>
<sequence>MITEINTPYVIKTIQSISIDSQDNHNLYQITNTEDLKNALKQLYRKYIKDRCIRFHITPLSYYHEYGPPPPYEITSSSSSLL</sequence>
<reference evidence="1 2" key="2">
    <citation type="submission" date="2018-11" db="EMBL/GenBank/DDBJ databases">
        <authorList>
            <consortium name="Pathogen Informatics"/>
        </authorList>
    </citation>
    <scope>NUCLEOTIDE SEQUENCE [LARGE SCALE GENOMIC DNA]</scope>
    <source>
        <strain evidence="1">Dakar</strain>
        <strain evidence="2">Dakar, Senegal</strain>
    </source>
</reference>
<organism evidence="3">
    <name type="scientific">Schistosoma curassoni</name>
    <dbReference type="NCBI Taxonomy" id="6186"/>
    <lineage>
        <taxon>Eukaryota</taxon>
        <taxon>Metazoa</taxon>
        <taxon>Spiralia</taxon>
        <taxon>Lophotrochozoa</taxon>
        <taxon>Platyhelminthes</taxon>
        <taxon>Trematoda</taxon>
        <taxon>Digenea</taxon>
        <taxon>Strigeidida</taxon>
        <taxon>Schistosomatoidea</taxon>
        <taxon>Schistosomatidae</taxon>
        <taxon>Schistosoma</taxon>
    </lineage>
</organism>
<evidence type="ECO:0000313" key="2">
    <source>
        <dbReference type="Proteomes" id="UP000279833"/>
    </source>
</evidence>
<protein>
    <submittedName>
        <fullName evidence="3">Late expression factor 11</fullName>
    </submittedName>
</protein>
<dbReference type="Proteomes" id="UP000279833">
    <property type="component" value="Unassembled WGS sequence"/>
</dbReference>
<accession>A0A183JN50</accession>
<reference evidence="3" key="1">
    <citation type="submission" date="2016-06" db="UniProtKB">
        <authorList>
            <consortium name="WormBaseParasite"/>
        </authorList>
    </citation>
    <scope>IDENTIFICATION</scope>
</reference>
<dbReference type="AlphaFoldDB" id="A0A183JN50"/>
<name>A0A183JN50_9TREM</name>
<dbReference type="EMBL" id="UZAK01005179">
    <property type="protein sequence ID" value="VDO86806.1"/>
    <property type="molecule type" value="Genomic_DNA"/>
</dbReference>